<feature type="compositionally biased region" description="Basic residues" evidence="1">
    <location>
        <begin position="42"/>
        <end position="57"/>
    </location>
</feature>
<proteinExistence type="predicted"/>
<dbReference type="Proteomes" id="UP000523146">
    <property type="component" value="Unassembled WGS sequence"/>
</dbReference>
<evidence type="ECO:0000313" key="3">
    <source>
        <dbReference type="Proteomes" id="UP000523146"/>
    </source>
</evidence>
<evidence type="ECO:0000313" key="2">
    <source>
        <dbReference type="EMBL" id="NWS81662.1"/>
    </source>
</evidence>
<sequence length="172" mass="18824">GGNVFAALNQELSEEEEEEEEEKGKKTSKGKSAKEEEEGEKKKKNRKNEKPKGKKQVKNFGAVSSFLGNFPIFWGSQISQILGEFFHFSPQNPQGKSPSDDEAEGSEEAQNKKGRVPIVGVSLFCPRPQAEFERQVASLRAAAASGDSDFAVSQAELSSRQAMLENASDIKV</sequence>
<dbReference type="AlphaFoldDB" id="A0A7K5IKK6"/>
<feature type="non-terminal residue" evidence="2">
    <location>
        <position position="1"/>
    </location>
</feature>
<gene>
    <name evidence="2" type="primary">Abcf1</name>
    <name evidence="2" type="ORF">TOXRED_R14955</name>
</gene>
<name>A0A7K5IKK6_TOXRE</name>
<feature type="region of interest" description="Disordered" evidence="1">
    <location>
        <begin position="1"/>
        <end position="58"/>
    </location>
</feature>
<dbReference type="EMBL" id="VXBI01002589">
    <property type="protein sequence ID" value="NWS81662.1"/>
    <property type="molecule type" value="Genomic_DNA"/>
</dbReference>
<feature type="region of interest" description="Disordered" evidence="1">
    <location>
        <begin position="85"/>
        <end position="114"/>
    </location>
</feature>
<evidence type="ECO:0000256" key="1">
    <source>
        <dbReference type="SAM" id="MobiDB-lite"/>
    </source>
</evidence>
<organism evidence="2 3">
    <name type="scientific">Toxostoma redivivum</name>
    <name type="common">California thrasher</name>
    <dbReference type="NCBI Taxonomy" id="99882"/>
    <lineage>
        <taxon>Eukaryota</taxon>
        <taxon>Metazoa</taxon>
        <taxon>Chordata</taxon>
        <taxon>Craniata</taxon>
        <taxon>Vertebrata</taxon>
        <taxon>Euteleostomi</taxon>
        <taxon>Archelosauria</taxon>
        <taxon>Archosauria</taxon>
        <taxon>Dinosauria</taxon>
        <taxon>Saurischia</taxon>
        <taxon>Theropoda</taxon>
        <taxon>Coelurosauria</taxon>
        <taxon>Aves</taxon>
        <taxon>Neognathae</taxon>
        <taxon>Neoaves</taxon>
        <taxon>Telluraves</taxon>
        <taxon>Australaves</taxon>
        <taxon>Passeriformes</taxon>
        <taxon>Mimidae</taxon>
        <taxon>Toxostoma</taxon>
    </lineage>
</organism>
<keyword evidence="3" id="KW-1185">Reference proteome</keyword>
<reference evidence="2 3" key="1">
    <citation type="submission" date="2019-09" db="EMBL/GenBank/DDBJ databases">
        <title>Bird 10,000 Genomes (B10K) Project - Family phase.</title>
        <authorList>
            <person name="Zhang G."/>
        </authorList>
    </citation>
    <scope>NUCLEOTIDE SEQUENCE [LARGE SCALE GENOMIC DNA]</scope>
    <source>
        <strain evidence="2">B10K-DU-002-15</strain>
        <tissue evidence="2">Muscle</tissue>
    </source>
</reference>
<comment type="caution">
    <text evidence="2">The sequence shown here is derived from an EMBL/GenBank/DDBJ whole genome shotgun (WGS) entry which is preliminary data.</text>
</comment>
<protein>
    <submittedName>
        <fullName evidence="2">ABCF1 protein</fullName>
    </submittedName>
</protein>
<feature type="non-terminal residue" evidence="2">
    <location>
        <position position="172"/>
    </location>
</feature>
<accession>A0A7K5IKK6</accession>
<feature type="compositionally biased region" description="Acidic residues" evidence="1">
    <location>
        <begin position="12"/>
        <end position="21"/>
    </location>
</feature>